<keyword evidence="3" id="KW-1133">Transmembrane helix</keyword>
<dbReference type="STRING" id="35525.A0A0N8D523"/>
<dbReference type="EMBL" id="GDIQ01070920">
    <property type="protein sequence ID" value="JAN23817.1"/>
    <property type="molecule type" value="Transcribed_RNA"/>
</dbReference>
<sequence length="363" mass="40556">MGSEVVLVTGGQGFLGQHIIRLLQQDPKVAEIRVIDKKMFTNRIGFEEKKVVKSFVADISKPETMGNEIFDGVNCVIHTAAETGFSHFPSAKIMEEVNVNGTRHVIHKCITANVGCLIFTSTTHVVIPKKDPLFLATEHLAKAPPKDGFLFGHYGRTKHDAENLIRDANGKRLADGSGNLATLCLRPTLLYGELDPYYVTHALKIAKDHGGCLYRIGWGGERIQVTYAGNAAWAHILAKDQLMKEPTIVGGEVIFVTDDTVIQNAFEFLDPFLKARSMKASTFVYPATLAVIFVLFLYFVSRMLRPLVHLKNPFPHPSTLYFIVCFYCFNRLKATLRLGYKPIYSPEEAISKSLDYYKNVPLS</sequence>
<dbReference type="OrthoDB" id="2735536at2759"/>
<dbReference type="InterPro" id="IPR002225">
    <property type="entry name" value="3Beta_OHSteriod_DH/Estase"/>
</dbReference>
<accession>A0A0N8D523</accession>
<dbReference type="GO" id="GO:0006694">
    <property type="term" value="P:steroid biosynthetic process"/>
    <property type="evidence" value="ECO:0007669"/>
    <property type="project" value="InterPro"/>
</dbReference>
<gene>
    <name evidence="6" type="ORF">APZ42_022871</name>
</gene>
<proteinExistence type="inferred from homology"/>
<dbReference type="Gene3D" id="3.40.50.720">
    <property type="entry name" value="NAD(P)-binding Rossmann-like Domain"/>
    <property type="match status" value="1"/>
</dbReference>
<keyword evidence="7" id="KW-1185">Reference proteome</keyword>
<name>A0A0N8D523_9CRUS</name>
<reference evidence="6 7" key="2">
    <citation type="submission" date="2016-03" db="EMBL/GenBank/DDBJ databases">
        <title>EvidentialGene: Evidence-directed Construction of Genes on Genomes.</title>
        <authorList>
            <person name="Gilbert D.G."/>
            <person name="Choi J.-H."/>
            <person name="Mockaitis K."/>
            <person name="Colbourne J."/>
            <person name="Pfrender M."/>
        </authorList>
    </citation>
    <scope>NUCLEOTIDE SEQUENCE [LARGE SCALE GENOMIC DNA]</scope>
    <source>
        <strain evidence="6 7">Xinb3</strain>
        <tissue evidence="6">Complete organism</tissue>
    </source>
</reference>
<dbReference type="InterPro" id="IPR050177">
    <property type="entry name" value="Lipid_A_modif_metabolic_enz"/>
</dbReference>
<keyword evidence="3" id="KW-0812">Transmembrane</keyword>
<dbReference type="PANTHER" id="PTHR43245:SF51">
    <property type="entry name" value="SHORT CHAIN DEHYDROGENASE_REDUCTASE FAMILY 42E, MEMBER 2"/>
    <property type="match status" value="1"/>
</dbReference>
<dbReference type="PANTHER" id="PTHR43245">
    <property type="entry name" value="BIFUNCTIONAL POLYMYXIN RESISTANCE PROTEIN ARNA"/>
    <property type="match status" value="1"/>
</dbReference>
<keyword evidence="2 3" id="KW-0560">Oxidoreductase</keyword>
<dbReference type="FunFam" id="3.40.50.720:FF:000495">
    <property type="entry name" value="3 hydroxysteroid dehydrogenase, putative"/>
    <property type="match status" value="1"/>
</dbReference>
<dbReference type="EMBL" id="LRGB01001361">
    <property type="protein sequence ID" value="KZS12706.1"/>
    <property type="molecule type" value="Genomic_DNA"/>
</dbReference>
<evidence type="ECO:0000256" key="1">
    <source>
        <dbReference type="ARBA" id="ARBA00009219"/>
    </source>
</evidence>
<comment type="similarity">
    <text evidence="1 3">Belongs to the 3-beta-HSD family.</text>
</comment>
<reference evidence="5" key="1">
    <citation type="submission" date="2015-10" db="EMBL/GenBank/DDBJ databases">
        <title>EvidentialGene: Evidence-directed Construction of Complete mRNA Transcriptomes without Genomes.</title>
        <authorList>
            <person name="Gilbert D.G."/>
        </authorList>
    </citation>
    <scope>NUCLEOTIDE SEQUENCE</scope>
</reference>
<evidence type="ECO:0000313" key="7">
    <source>
        <dbReference type="Proteomes" id="UP000076858"/>
    </source>
</evidence>
<dbReference type="EMBL" id="GDIQ01052682">
    <property type="protein sequence ID" value="JAN42055.1"/>
    <property type="molecule type" value="Transcribed_RNA"/>
</dbReference>
<dbReference type="InterPro" id="IPR036291">
    <property type="entry name" value="NAD(P)-bd_dom_sf"/>
</dbReference>
<protein>
    <submittedName>
        <fullName evidence="5 6">3 beta-hydroxysteroid dehydrogenase type</fullName>
    </submittedName>
</protein>
<evidence type="ECO:0000313" key="6">
    <source>
        <dbReference type="EMBL" id="KZS12706.1"/>
    </source>
</evidence>
<dbReference type="Proteomes" id="UP000076858">
    <property type="component" value="Unassembled WGS sequence"/>
</dbReference>
<feature type="domain" description="3-beta hydroxysteroid dehydrogenase/isomerase" evidence="4">
    <location>
        <begin position="7"/>
        <end position="280"/>
    </location>
</feature>
<dbReference type="GO" id="GO:0016616">
    <property type="term" value="F:oxidoreductase activity, acting on the CH-OH group of donors, NAD or NADP as acceptor"/>
    <property type="evidence" value="ECO:0007669"/>
    <property type="project" value="InterPro"/>
</dbReference>
<organism evidence="6 7">
    <name type="scientific">Daphnia magna</name>
    <dbReference type="NCBI Taxonomy" id="35525"/>
    <lineage>
        <taxon>Eukaryota</taxon>
        <taxon>Metazoa</taxon>
        <taxon>Ecdysozoa</taxon>
        <taxon>Arthropoda</taxon>
        <taxon>Crustacea</taxon>
        <taxon>Branchiopoda</taxon>
        <taxon>Diplostraca</taxon>
        <taxon>Cladocera</taxon>
        <taxon>Anomopoda</taxon>
        <taxon>Daphniidae</taxon>
        <taxon>Daphnia</taxon>
    </lineage>
</organism>
<feature type="transmembrane region" description="Helical" evidence="3">
    <location>
        <begin position="283"/>
        <end position="301"/>
    </location>
</feature>
<dbReference type="SUPFAM" id="SSF51735">
    <property type="entry name" value="NAD(P)-binding Rossmann-fold domains"/>
    <property type="match status" value="1"/>
</dbReference>
<evidence type="ECO:0000256" key="2">
    <source>
        <dbReference type="ARBA" id="ARBA00023002"/>
    </source>
</evidence>
<evidence type="ECO:0000256" key="3">
    <source>
        <dbReference type="RuleBase" id="RU004475"/>
    </source>
</evidence>
<evidence type="ECO:0000259" key="4">
    <source>
        <dbReference type="Pfam" id="PF01073"/>
    </source>
</evidence>
<dbReference type="AlphaFoldDB" id="A0A0N8D523"/>
<evidence type="ECO:0000313" key="5">
    <source>
        <dbReference type="EMBL" id="JAN23817.1"/>
    </source>
</evidence>
<dbReference type="Pfam" id="PF01073">
    <property type="entry name" value="3Beta_HSD"/>
    <property type="match status" value="1"/>
</dbReference>
<keyword evidence="3" id="KW-0472">Membrane</keyword>